<sequence>MNQADYLAQDATGLADLIKRREVSAGEVLEAAIARMAEVNPKINAVTLDLSDQARAATPADGPLSGVPYLIKDLGAHVAGTSTSGGSRLFQDVVQPADSAIVSAYRKAGLVIFGKTNTPEFGLEPVTEPEAFGPSRNPWNLDNTPGGSSGGASAAVAGGIVPAAHASDGGGSIRCPASCTGLFGLKPSRGRVSFAPANEGWGGFSIQHAVTRSVRDSAALLDAVCKPVAGDPYWMTPPERPYTQEVGRDPGKLRIGFFAGSFSAADIDPECAAAVHAAAKLCESLGHEVVEAKPDADFAGARAAAGQVIAPSIAATLEIEGRRRGRPVELGEVEGLTLALAKQGEGVPASAYIQAIQTAHAFGRAVARYFETYDVLLTSTMGRPPVPVGWLRGGPREQYVDRLFSFMSNTQAFNITGQPAMTVPLAWSQGGLPIGLQFVGRMGDEAGLFRLAGQLEQAAPWGDKRASL</sequence>
<dbReference type="EMBL" id="JAUSVS010000002">
    <property type="protein sequence ID" value="MDQ0463681.1"/>
    <property type="molecule type" value="Genomic_DNA"/>
</dbReference>
<dbReference type="PANTHER" id="PTHR11895:SF7">
    <property type="entry name" value="GLUTAMYL-TRNA(GLN) AMIDOTRANSFERASE SUBUNIT A, MITOCHONDRIAL"/>
    <property type="match status" value="1"/>
</dbReference>
<keyword evidence="4" id="KW-1185">Reference proteome</keyword>
<dbReference type="InterPro" id="IPR036928">
    <property type="entry name" value="AS_sf"/>
</dbReference>
<evidence type="ECO:0000313" key="3">
    <source>
        <dbReference type="EMBL" id="MDQ0463681.1"/>
    </source>
</evidence>
<dbReference type="Gene3D" id="3.90.1300.10">
    <property type="entry name" value="Amidase signature (AS) domain"/>
    <property type="match status" value="1"/>
</dbReference>
<proteinExistence type="inferred from homology"/>
<dbReference type="Proteomes" id="UP001228905">
    <property type="component" value="Unassembled WGS sequence"/>
</dbReference>
<dbReference type="PROSITE" id="PS00571">
    <property type="entry name" value="AMIDASES"/>
    <property type="match status" value="1"/>
</dbReference>
<organism evidence="3 4">
    <name type="scientific">Caulobacter ginsengisoli</name>
    <dbReference type="NCBI Taxonomy" id="400775"/>
    <lineage>
        <taxon>Bacteria</taxon>
        <taxon>Pseudomonadati</taxon>
        <taxon>Pseudomonadota</taxon>
        <taxon>Alphaproteobacteria</taxon>
        <taxon>Caulobacterales</taxon>
        <taxon>Caulobacteraceae</taxon>
        <taxon>Caulobacter</taxon>
    </lineage>
</organism>
<accession>A0ABU0IQR2</accession>
<dbReference type="SUPFAM" id="SSF75304">
    <property type="entry name" value="Amidase signature (AS) enzymes"/>
    <property type="match status" value="1"/>
</dbReference>
<reference evidence="3 4" key="1">
    <citation type="submission" date="2023-07" db="EMBL/GenBank/DDBJ databases">
        <title>Genomic Encyclopedia of Type Strains, Phase IV (KMG-IV): sequencing the most valuable type-strain genomes for metagenomic binning, comparative biology and taxonomic classification.</title>
        <authorList>
            <person name="Goeker M."/>
        </authorList>
    </citation>
    <scope>NUCLEOTIDE SEQUENCE [LARGE SCALE GENOMIC DNA]</scope>
    <source>
        <strain evidence="3 4">DSM 18695</strain>
    </source>
</reference>
<dbReference type="PANTHER" id="PTHR11895">
    <property type="entry name" value="TRANSAMIDASE"/>
    <property type="match status" value="1"/>
</dbReference>
<dbReference type="InterPro" id="IPR000120">
    <property type="entry name" value="Amidase"/>
</dbReference>
<evidence type="ECO:0000259" key="2">
    <source>
        <dbReference type="Pfam" id="PF01425"/>
    </source>
</evidence>
<dbReference type="InterPro" id="IPR023631">
    <property type="entry name" value="Amidase_dom"/>
</dbReference>
<dbReference type="RefSeq" id="WP_307347799.1">
    <property type="nucleotide sequence ID" value="NZ_JAUSVS010000002.1"/>
</dbReference>
<dbReference type="InterPro" id="IPR020556">
    <property type="entry name" value="Amidase_CS"/>
</dbReference>
<name>A0ABU0IQR2_9CAUL</name>
<evidence type="ECO:0000256" key="1">
    <source>
        <dbReference type="ARBA" id="ARBA00009199"/>
    </source>
</evidence>
<evidence type="ECO:0000313" key="4">
    <source>
        <dbReference type="Proteomes" id="UP001228905"/>
    </source>
</evidence>
<protein>
    <submittedName>
        <fullName evidence="3">Asp-tRNA(Asn)/Glu-tRNA(Gln) amidotransferase A subunit family amidase</fullName>
    </submittedName>
</protein>
<gene>
    <name evidence="3" type="ORF">QO010_001452</name>
</gene>
<comment type="similarity">
    <text evidence="1">Belongs to the amidase family.</text>
</comment>
<feature type="domain" description="Amidase" evidence="2">
    <location>
        <begin position="27"/>
        <end position="448"/>
    </location>
</feature>
<dbReference type="Pfam" id="PF01425">
    <property type="entry name" value="Amidase"/>
    <property type="match status" value="1"/>
</dbReference>
<comment type="caution">
    <text evidence="3">The sequence shown here is derived from an EMBL/GenBank/DDBJ whole genome shotgun (WGS) entry which is preliminary data.</text>
</comment>